<dbReference type="RefSeq" id="WP_025300878.1">
    <property type="nucleotide sequence ID" value="NZ_CP006745.1"/>
</dbReference>
<protein>
    <submittedName>
        <fullName evidence="2">Uncharacterized protein</fullName>
    </submittedName>
</protein>
<accession>V9TSV3</accession>
<dbReference type="InterPro" id="IPR021395">
    <property type="entry name" value="DUF3035"/>
</dbReference>
<keyword evidence="3" id="KW-1185">Reference proteome</keyword>
<gene>
    <name evidence="2" type="ORF">P856_803</name>
</gene>
<dbReference type="KEGG" id="efk:P856_803"/>
<dbReference type="Proteomes" id="UP000018700">
    <property type="component" value="Chromosome"/>
</dbReference>
<dbReference type="AlphaFoldDB" id="V9TSV3"/>
<dbReference type="EMBL" id="CP006745">
    <property type="protein sequence ID" value="AHC74004.1"/>
    <property type="molecule type" value="Genomic_DNA"/>
</dbReference>
<evidence type="ECO:0000313" key="3">
    <source>
        <dbReference type="Proteomes" id="UP000018700"/>
    </source>
</evidence>
<reference evidence="2 3" key="1">
    <citation type="journal article" date="2013" name="PLoS ONE">
        <title>Bacterial endosymbiosis in a chordate host: long-term co-evolution and conservation of secondary metabolism.</title>
        <authorList>
            <person name="Kwan J.C."/>
            <person name="Schmidt E.W."/>
        </authorList>
    </citation>
    <scope>NUCLEOTIDE SEQUENCE [LARGE SCALE GENOMIC DNA]</scope>
    <source>
        <strain evidence="3">faulkneri L5</strain>
    </source>
</reference>
<dbReference type="OrthoDB" id="8478256at2"/>
<name>V9TSV3_9PROT</name>
<dbReference type="HOGENOM" id="CLU_1783325_0_0_5"/>
<evidence type="ECO:0000256" key="1">
    <source>
        <dbReference type="SAM" id="Phobius"/>
    </source>
</evidence>
<keyword evidence="1" id="KW-0812">Transmembrane</keyword>
<keyword evidence="1" id="KW-1133">Transmembrane helix</keyword>
<keyword evidence="1" id="KW-0472">Membrane</keyword>
<dbReference type="eggNOG" id="ENOG5030N9J">
    <property type="taxonomic scope" value="Bacteria"/>
</dbReference>
<dbReference type="Pfam" id="PF11233">
    <property type="entry name" value="DUF3035"/>
    <property type="match status" value="1"/>
</dbReference>
<feature type="transmembrane region" description="Helical" evidence="1">
    <location>
        <begin position="20"/>
        <end position="40"/>
    </location>
</feature>
<evidence type="ECO:0000313" key="2">
    <source>
        <dbReference type="EMBL" id="AHC74004.1"/>
    </source>
</evidence>
<dbReference type="STRING" id="1401328.P856_803"/>
<proteinExistence type="predicted"/>
<organism evidence="2 3">
    <name type="scientific">Candidatus Endolissoclinum faulkneri L5</name>
    <dbReference type="NCBI Taxonomy" id="1401328"/>
    <lineage>
        <taxon>Bacteria</taxon>
        <taxon>Pseudomonadati</taxon>
        <taxon>Pseudomonadota</taxon>
        <taxon>Alphaproteobacteria</taxon>
        <taxon>Rhodospirillales</taxon>
        <taxon>Rhodospirillaceae</taxon>
        <taxon>Candidatus Endolissoclinum</taxon>
    </lineage>
</organism>
<sequence>MKTKKNIKAKDNAFKHSYLAQNIISAAAAISILSIFLIGLSGCTQIREALGYTKNSPDEFQVVSRPPLSLPPNYELHPPMPEENLLTNNIAESILRRLKLVPNFNNQKTVYSINEKKIRQQLGLDQAIPNIRKIIDNDQKTMRMK</sequence>